<proteinExistence type="predicted"/>
<reference evidence="1" key="1">
    <citation type="submission" date="2014-12" db="EMBL/GenBank/DDBJ databases">
        <title>Insight into the proteome of Arion vulgaris.</title>
        <authorList>
            <person name="Aradska J."/>
            <person name="Bulat T."/>
            <person name="Smidak R."/>
            <person name="Sarate P."/>
            <person name="Gangsoo J."/>
            <person name="Sialana F."/>
            <person name="Bilban M."/>
            <person name="Lubec G."/>
        </authorList>
    </citation>
    <scope>NUCLEOTIDE SEQUENCE</scope>
    <source>
        <tissue evidence="1">Skin</tissue>
    </source>
</reference>
<name>A0A0B6XYW2_9EUPU</name>
<sequence length="65" mass="7328">ACGIEPHSMELVTSRPTRYEHAGQVGPHVVHRRGITHTHKHTVTDICDIALCSSFQRKRHVFTGK</sequence>
<dbReference type="EMBL" id="HACG01002178">
    <property type="protein sequence ID" value="CEK49043.1"/>
    <property type="molecule type" value="Transcribed_RNA"/>
</dbReference>
<feature type="non-terminal residue" evidence="1">
    <location>
        <position position="1"/>
    </location>
</feature>
<accession>A0A0B6XYW2</accession>
<organism evidence="1">
    <name type="scientific">Arion vulgaris</name>
    <dbReference type="NCBI Taxonomy" id="1028688"/>
    <lineage>
        <taxon>Eukaryota</taxon>
        <taxon>Metazoa</taxon>
        <taxon>Spiralia</taxon>
        <taxon>Lophotrochozoa</taxon>
        <taxon>Mollusca</taxon>
        <taxon>Gastropoda</taxon>
        <taxon>Heterobranchia</taxon>
        <taxon>Euthyneura</taxon>
        <taxon>Panpulmonata</taxon>
        <taxon>Eupulmonata</taxon>
        <taxon>Stylommatophora</taxon>
        <taxon>Helicina</taxon>
        <taxon>Arionoidea</taxon>
        <taxon>Arionidae</taxon>
        <taxon>Arion</taxon>
    </lineage>
</organism>
<protein>
    <submittedName>
        <fullName evidence="1">Uncharacterized protein</fullName>
    </submittedName>
</protein>
<evidence type="ECO:0000313" key="1">
    <source>
        <dbReference type="EMBL" id="CEK49043.1"/>
    </source>
</evidence>
<gene>
    <name evidence="1" type="primary">ORF6188</name>
</gene>
<dbReference type="AlphaFoldDB" id="A0A0B6XYW2"/>